<keyword evidence="13" id="KW-0407">Ion channel</keyword>
<dbReference type="PROSITE" id="PS00018">
    <property type="entry name" value="EF_HAND_1"/>
    <property type="match status" value="2"/>
</dbReference>
<sequence>MTTTTTTTTSHNDDSREPTGKPPADGDEVKDNLPAMYDAENTADSSSPKNSQEMSRTNTGYEIRRKMSEFSELVSLKDENEVKPQEKPVPLDGSGSTWNRVANACYELTEGKHEMKFQLVGMCAILTAAALAGVKEESGDAPWLLAVEWIITVLFTIEALIRFCGSGVSYPLAEEVDEARVQHELAVIEDDTVGPFETYLVTSNPLLYFKNSWNLFDFVVVIICYIPDAGAAGMVLRLLRVLRMLRLLHMVPQLQLIIKGLMSGLSSIVIILLLLFLVLYMYSIVGMVLFQNNDPTHFRTLDTALLSMFRVVTGEDWTDVMYINWFGCAKYGYTDGTVDDNFNCDRDEALNAVSPLYHISLMLIGSLVMLSLFIGVINTSMSEESEKYNARMKLISKLKYAKQKRGRVLSKPKIKKALEAAFRNDLGLCEQLLDEAQDEEHEEEAEVQDSPGKLSRMKSMMITTKNAMKSTKMRTTKTIHRLQREIEGKSEFVAKYATFAHSLAAKVNSDGFAYFSGVIISLASILVGLQTYDSLSSNTAITVLDSFCLYFFTLEIVLKVVACGLQPHHFFLDNWNVFDLLVVVLSFVYAKAKVVRVVRLLRIPKLAKSFPQIQIIIEGLIKGFGSVGYIVLLMFMEFYMYAIIGMALFRKNDPWHFDGIGKTFVTLFRCATLEDWTDVMYINIYGCRRYPENQLNDGSGYTGLNNGNDTSLACQHKAHGFVAALYFVSFIVIGSLVTLSLFVGVVTNAMQETSDEFLKEAKEKRRIKRVCRTFGASMDDAKILLRVFKLFDMDNEGTIDVAELEHVLHMVGRGVRSQDAEEILGMMDVDGTGDVSGDEFLEMMFIVQDRDFSLDRIKEKKSGLLRTLSRALSKDSPADSTDNLTSLA</sequence>
<feature type="transmembrane region" description="Helical" evidence="15">
    <location>
        <begin position="356"/>
        <end position="377"/>
    </location>
</feature>
<dbReference type="PANTHER" id="PTHR45628">
    <property type="entry name" value="VOLTAGE-DEPENDENT CALCIUM CHANNEL TYPE A SUBUNIT ALPHA-1"/>
    <property type="match status" value="1"/>
</dbReference>
<dbReference type="Gene3D" id="1.10.238.10">
    <property type="entry name" value="EF-hand"/>
    <property type="match status" value="1"/>
</dbReference>
<feature type="transmembrane region" description="Helical" evidence="15">
    <location>
        <begin position="512"/>
        <end position="532"/>
    </location>
</feature>
<name>A0A830H8S3_9CHLO</name>
<evidence type="ECO:0000256" key="4">
    <source>
        <dbReference type="ARBA" id="ARBA00022568"/>
    </source>
</evidence>
<evidence type="ECO:0000259" key="16">
    <source>
        <dbReference type="PROSITE" id="PS50222"/>
    </source>
</evidence>
<evidence type="ECO:0000256" key="6">
    <source>
        <dbReference type="ARBA" id="ARBA00022692"/>
    </source>
</evidence>
<dbReference type="Pfam" id="PF00520">
    <property type="entry name" value="Ion_trans"/>
    <property type="match status" value="2"/>
</dbReference>
<evidence type="ECO:0000256" key="10">
    <source>
        <dbReference type="ARBA" id="ARBA00023065"/>
    </source>
</evidence>
<evidence type="ECO:0000256" key="1">
    <source>
        <dbReference type="ARBA" id="ARBA00004141"/>
    </source>
</evidence>
<dbReference type="GO" id="GO:0005891">
    <property type="term" value="C:voltage-gated calcium channel complex"/>
    <property type="evidence" value="ECO:0007669"/>
    <property type="project" value="TreeGrafter"/>
</dbReference>
<dbReference type="InterPro" id="IPR002048">
    <property type="entry name" value="EF_hand_dom"/>
</dbReference>
<dbReference type="InterPro" id="IPR050599">
    <property type="entry name" value="VDCC_alpha-1_subunit"/>
</dbReference>
<dbReference type="Proteomes" id="UP000660262">
    <property type="component" value="Unassembled WGS sequence"/>
</dbReference>
<dbReference type="EMBL" id="BNJQ01000005">
    <property type="protein sequence ID" value="GHP03444.1"/>
    <property type="molecule type" value="Genomic_DNA"/>
</dbReference>
<evidence type="ECO:0000256" key="12">
    <source>
        <dbReference type="ARBA" id="ARBA00023180"/>
    </source>
</evidence>
<dbReference type="GO" id="GO:0008331">
    <property type="term" value="F:high voltage-gated calcium channel activity"/>
    <property type="evidence" value="ECO:0007669"/>
    <property type="project" value="TreeGrafter"/>
</dbReference>
<reference evidence="17" key="1">
    <citation type="submission" date="2020-10" db="EMBL/GenBank/DDBJ databases">
        <title>Unveiling of a novel bifunctional photoreceptor, Dualchrome1, isolated from a cosmopolitan green alga.</title>
        <authorList>
            <person name="Suzuki S."/>
            <person name="Kawachi M."/>
        </authorList>
    </citation>
    <scope>NUCLEOTIDE SEQUENCE</scope>
    <source>
        <strain evidence="17">NIES 2893</strain>
    </source>
</reference>
<keyword evidence="12" id="KW-0325">Glycoprotein</keyword>
<dbReference type="SUPFAM" id="SSF47473">
    <property type="entry name" value="EF-hand"/>
    <property type="match status" value="1"/>
</dbReference>
<keyword evidence="6 15" id="KW-0812">Transmembrane</keyword>
<keyword evidence="10" id="KW-0406">Ion transport</keyword>
<dbReference type="Pfam" id="PF13499">
    <property type="entry name" value="EF-hand_7"/>
    <property type="match status" value="1"/>
</dbReference>
<evidence type="ECO:0000256" key="5">
    <source>
        <dbReference type="ARBA" id="ARBA00022673"/>
    </source>
</evidence>
<dbReference type="GO" id="GO:0098703">
    <property type="term" value="P:calcium ion import across plasma membrane"/>
    <property type="evidence" value="ECO:0007669"/>
    <property type="project" value="TreeGrafter"/>
</dbReference>
<comment type="caution">
    <text evidence="17">The sequence shown here is derived from an EMBL/GenBank/DDBJ whole genome shotgun (WGS) entry which is preliminary data.</text>
</comment>
<feature type="transmembrane region" description="Helical" evidence="15">
    <location>
        <begin position="538"/>
        <end position="558"/>
    </location>
</feature>
<keyword evidence="5" id="KW-0107">Calcium channel</keyword>
<dbReference type="InterPro" id="IPR027359">
    <property type="entry name" value="Volt_channel_dom_sf"/>
</dbReference>
<feature type="domain" description="EF-hand" evidence="16">
    <location>
        <begin position="779"/>
        <end position="814"/>
    </location>
</feature>
<dbReference type="PROSITE" id="PS50222">
    <property type="entry name" value="EF_HAND_2"/>
    <property type="match status" value="2"/>
</dbReference>
<dbReference type="InterPro" id="IPR011992">
    <property type="entry name" value="EF-hand-dom_pair"/>
</dbReference>
<dbReference type="AlphaFoldDB" id="A0A830H8S3"/>
<keyword evidence="4" id="KW-0109">Calcium transport</keyword>
<evidence type="ECO:0000256" key="14">
    <source>
        <dbReference type="SAM" id="MobiDB-lite"/>
    </source>
</evidence>
<dbReference type="SMART" id="SM00054">
    <property type="entry name" value="EFh"/>
    <property type="match status" value="2"/>
</dbReference>
<proteinExistence type="predicted"/>
<dbReference type="CDD" id="cd00051">
    <property type="entry name" value="EFh"/>
    <property type="match status" value="1"/>
</dbReference>
<dbReference type="Gene3D" id="1.20.120.350">
    <property type="entry name" value="Voltage-gated potassium channels. Chain C"/>
    <property type="match status" value="2"/>
</dbReference>
<dbReference type="GO" id="GO:0005509">
    <property type="term" value="F:calcium ion binding"/>
    <property type="evidence" value="ECO:0007669"/>
    <property type="project" value="InterPro"/>
</dbReference>
<dbReference type="PANTHER" id="PTHR45628:SF7">
    <property type="entry name" value="VOLTAGE-DEPENDENT CALCIUM CHANNEL TYPE A SUBUNIT ALPHA-1"/>
    <property type="match status" value="1"/>
</dbReference>
<dbReference type="InterPro" id="IPR018247">
    <property type="entry name" value="EF_Hand_1_Ca_BS"/>
</dbReference>
<dbReference type="OrthoDB" id="427950at2759"/>
<feature type="compositionally biased region" description="Polar residues" evidence="14">
    <location>
        <begin position="42"/>
        <end position="60"/>
    </location>
</feature>
<evidence type="ECO:0000256" key="11">
    <source>
        <dbReference type="ARBA" id="ARBA00023136"/>
    </source>
</evidence>
<evidence type="ECO:0000256" key="9">
    <source>
        <dbReference type="ARBA" id="ARBA00022989"/>
    </source>
</evidence>
<comment type="subcellular location">
    <subcellularLocation>
        <location evidence="1">Membrane</location>
        <topology evidence="1">Multi-pass membrane protein</topology>
    </subcellularLocation>
</comment>
<dbReference type="SUPFAM" id="SSF81324">
    <property type="entry name" value="Voltage-gated potassium channels"/>
    <property type="match status" value="2"/>
</dbReference>
<gene>
    <name evidence="17" type="ORF">PPROV_000219900</name>
</gene>
<keyword evidence="18" id="KW-1185">Reference proteome</keyword>
<evidence type="ECO:0000256" key="8">
    <source>
        <dbReference type="ARBA" id="ARBA00022882"/>
    </source>
</evidence>
<accession>A0A830H8S3</accession>
<evidence type="ECO:0000313" key="17">
    <source>
        <dbReference type="EMBL" id="GHP03444.1"/>
    </source>
</evidence>
<keyword evidence="7" id="KW-0106">Calcium</keyword>
<evidence type="ECO:0000256" key="2">
    <source>
        <dbReference type="ARBA" id="ARBA00022448"/>
    </source>
</evidence>
<feature type="transmembrane region" description="Helical" evidence="15">
    <location>
        <begin position="260"/>
        <end position="282"/>
    </location>
</feature>
<keyword evidence="9 15" id="KW-1133">Transmembrane helix</keyword>
<keyword evidence="3" id="KW-0597">Phosphoprotein</keyword>
<feature type="domain" description="EF-hand" evidence="16">
    <location>
        <begin position="815"/>
        <end position="850"/>
    </location>
</feature>
<feature type="transmembrane region" description="Helical" evidence="15">
    <location>
        <begin position="215"/>
        <end position="239"/>
    </location>
</feature>
<dbReference type="InterPro" id="IPR005821">
    <property type="entry name" value="Ion_trans_dom"/>
</dbReference>
<evidence type="ECO:0000256" key="15">
    <source>
        <dbReference type="SAM" id="Phobius"/>
    </source>
</evidence>
<organism evidence="17 18">
    <name type="scientific">Pycnococcus provasolii</name>
    <dbReference type="NCBI Taxonomy" id="41880"/>
    <lineage>
        <taxon>Eukaryota</taxon>
        <taxon>Viridiplantae</taxon>
        <taxon>Chlorophyta</taxon>
        <taxon>Pseudoscourfieldiophyceae</taxon>
        <taxon>Pseudoscourfieldiales</taxon>
        <taxon>Pycnococcaceae</taxon>
        <taxon>Pycnococcus</taxon>
    </lineage>
</organism>
<keyword evidence="11 15" id="KW-0472">Membrane</keyword>
<evidence type="ECO:0000313" key="18">
    <source>
        <dbReference type="Proteomes" id="UP000660262"/>
    </source>
</evidence>
<feature type="transmembrane region" description="Helical" evidence="15">
    <location>
        <begin position="721"/>
        <end position="746"/>
    </location>
</feature>
<dbReference type="Gene3D" id="1.10.287.70">
    <property type="match status" value="2"/>
</dbReference>
<evidence type="ECO:0000256" key="3">
    <source>
        <dbReference type="ARBA" id="ARBA00022553"/>
    </source>
</evidence>
<evidence type="ECO:0000256" key="7">
    <source>
        <dbReference type="ARBA" id="ARBA00022837"/>
    </source>
</evidence>
<feature type="transmembrane region" description="Helical" evidence="15">
    <location>
        <begin position="627"/>
        <end position="649"/>
    </location>
</feature>
<protein>
    <submittedName>
        <fullName evidence="17">Cation channel, sperm associated 4</fullName>
    </submittedName>
</protein>
<keyword evidence="8" id="KW-0851">Voltage-gated channel</keyword>
<evidence type="ECO:0000256" key="13">
    <source>
        <dbReference type="ARBA" id="ARBA00023303"/>
    </source>
</evidence>
<keyword evidence="2" id="KW-0813">Transport</keyword>
<feature type="transmembrane region" description="Helical" evidence="15">
    <location>
        <begin position="117"/>
        <end position="134"/>
    </location>
</feature>
<feature type="region of interest" description="Disordered" evidence="14">
    <location>
        <begin position="1"/>
        <end position="62"/>
    </location>
</feature>